<dbReference type="GO" id="GO:0005546">
    <property type="term" value="F:phosphatidylinositol-4,5-bisphosphate binding"/>
    <property type="evidence" value="ECO:0007669"/>
    <property type="project" value="TreeGrafter"/>
</dbReference>
<dbReference type="GO" id="GO:0072583">
    <property type="term" value="P:clathrin-dependent endocytosis"/>
    <property type="evidence" value="ECO:0007669"/>
    <property type="project" value="InterPro"/>
</dbReference>
<dbReference type="GO" id="GO:0048268">
    <property type="term" value="P:clathrin coat assembly"/>
    <property type="evidence" value="ECO:0007669"/>
    <property type="project" value="InterPro"/>
</dbReference>
<protein>
    <submittedName>
        <fullName evidence="11">Phosphoinositide-binding clathrin adaptor</fullName>
    </submittedName>
</protein>
<name>A0A4D6KUF5_VIGUN</name>
<keyword evidence="7" id="KW-0168">Coated pit</keyword>
<dbReference type="InterPro" id="IPR013809">
    <property type="entry name" value="ENTH"/>
</dbReference>
<dbReference type="EMBL" id="CP039346">
    <property type="protein sequence ID" value="QCD80340.1"/>
    <property type="molecule type" value="Genomic_DNA"/>
</dbReference>
<reference evidence="11 12" key="1">
    <citation type="submission" date="2019-04" db="EMBL/GenBank/DDBJ databases">
        <title>An improved genome assembly and genetic linkage map for asparagus bean, Vigna unguiculata ssp. sesquipedialis.</title>
        <authorList>
            <person name="Xia Q."/>
            <person name="Zhang R."/>
            <person name="Dong Y."/>
        </authorList>
    </citation>
    <scope>NUCLEOTIDE SEQUENCE [LARGE SCALE GENOMIC DNA]</scope>
    <source>
        <tissue evidence="11">Leaf</tissue>
    </source>
</reference>
<evidence type="ECO:0000256" key="3">
    <source>
        <dbReference type="ARBA" id="ARBA00004600"/>
    </source>
</evidence>
<dbReference type="GO" id="GO:0032050">
    <property type="term" value="F:clathrin heavy chain binding"/>
    <property type="evidence" value="ECO:0007669"/>
    <property type="project" value="TreeGrafter"/>
</dbReference>
<dbReference type="GO" id="GO:0006900">
    <property type="term" value="P:vesicle budding from membrane"/>
    <property type="evidence" value="ECO:0007669"/>
    <property type="project" value="TreeGrafter"/>
</dbReference>
<proteinExistence type="predicted"/>
<dbReference type="Gramene" id="Vigun03g387400.1.v1.2">
    <property type="protein sequence ID" value="Vigun03g387400.1.v1.2"/>
    <property type="gene ID" value="Vigun03g387400.v1.2"/>
</dbReference>
<dbReference type="CDD" id="cd03564">
    <property type="entry name" value="ANTH_N"/>
    <property type="match status" value="1"/>
</dbReference>
<dbReference type="GO" id="GO:0005905">
    <property type="term" value="C:clathrin-coated pit"/>
    <property type="evidence" value="ECO:0007669"/>
    <property type="project" value="UniProtKB-SubCell"/>
</dbReference>
<evidence type="ECO:0000259" key="10">
    <source>
        <dbReference type="PROSITE" id="PS50942"/>
    </source>
</evidence>
<dbReference type="InterPro" id="IPR008942">
    <property type="entry name" value="ENTH_VHS"/>
</dbReference>
<feature type="region of interest" description="Disordered" evidence="9">
    <location>
        <begin position="314"/>
        <end position="381"/>
    </location>
</feature>
<keyword evidence="12" id="KW-1185">Reference proteome</keyword>
<evidence type="ECO:0000313" key="11">
    <source>
        <dbReference type="EMBL" id="QCD80340.1"/>
    </source>
</evidence>
<dbReference type="PANTHER" id="PTHR22951">
    <property type="entry name" value="CLATHRIN ASSEMBLY PROTEIN"/>
    <property type="match status" value="1"/>
</dbReference>
<keyword evidence="8" id="KW-0968">Cytoplasmic vesicle</keyword>
<feature type="compositionally biased region" description="Acidic residues" evidence="9">
    <location>
        <begin position="345"/>
        <end position="361"/>
    </location>
</feature>
<dbReference type="OrthoDB" id="44015at2759"/>
<evidence type="ECO:0000256" key="6">
    <source>
        <dbReference type="ARBA" id="ARBA00023136"/>
    </source>
</evidence>
<comment type="subcellular location">
    <subcellularLocation>
        <location evidence="1">Cytoplasmic vesicle</location>
        <location evidence="1">Clathrin-coated vesicle</location>
    </subcellularLocation>
    <subcellularLocation>
        <location evidence="2">Golgi apparatus</location>
    </subcellularLocation>
    <subcellularLocation>
        <location evidence="3">Membrane</location>
        <location evidence="3">Clathrin-coated pit</location>
    </subcellularLocation>
</comment>
<dbReference type="GO" id="GO:0000149">
    <property type="term" value="F:SNARE binding"/>
    <property type="evidence" value="ECO:0007669"/>
    <property type="project" value="UniProtKB-ARBA"/>
</dbReference>
<dbReference type="Proteomes" id="UP000501690">
    <property type="component" value="Linkage Group LG2"/>
</dbReference>
<accession>A0A4D6KUF5</accession>
<dbReference type="PANTHER" id="PTHR22951:SF57">
    <property type="entry name" value="CLATHRIN ASSEMBLY PLANT-LIKE PROTEIN"/>
    <property type="match status" value="1"/>
</dbReference>
<feature type="compositionally biased region" description="Basic and acidic residues" evidence="9">
    <location>
        <begin position="318"/>
        <end position="344"/>
    </location>
</feature>
<dbReference type="InterPro" id="IPR048050">
    <property type="entry name" value="ANTH_N_plant"/>
</dbReference>
<gene>
    <name evidence="11" type="ORF">DEO72_LG2g661</name>
</gene>
<evidence type="ECO:0000256" key="4">
    <source>
        <dbReference type="ARBA" id="ARBA00022583"/>
    </source>
</evidence>
<dbReference type="InterPro" id="IPR014712">
    <property type="entry name" value="ANTH_dom_sf"/>
</dbReference>
<dbReference type="SUPFAM" id="SSF89009">
    <property type="entry name" value="GAT-like domain"/>
    <property type="match status" value="1"/>
</dbReference>
<dbReference type="Pfam" id="PF07651">
    <property type="entry name" value="ANTH"/>
    <property type="match status" value="1"/>
</dbReference>
<evidence type="ECO:0000313" key="12">
    <source>
        <dbReference type="Proteomes" id="UP000501690"/>
    </source>
</evidence>
<dbReference type="SMART" id="SM00273">
    <property type="entry name" value="ENTH"/>
    <property type="match status" value="1"/>
</dbReference>
<evidence type="ECO:0000256" key="7">
    <source>
        <dbReference type="ARBA" id="ARBA00023176"/>
    </source>
</evidence>
<keyword evidence="5" id="KW-0333">Golgi apparatus</keyword>
<dbReference type="GO" id="GO:0030136">
    <property type="term" value="C:clathrin-coated vesicle"/>
    <property type="evidence" value="ECO:0007669"/>
    <property type="project" value="UniProtKB-SubCell"/>
</dbReference>
<feature type="domain" description="ENTH" evidence="10">
    <location>
        <begin position="24"/>
        <end position="161"/>
    </location>
</feature>
<dbReference type="AlphaFoldDB" id="A0A4D6KUF5"/>
<dbReference type="GO" id="GO:0005794">
    <property type="term" value="C:Golgi apparatus"/>
    <property type="evidence" value="ECO:0007669"/>
    <property type="project" value="UniProtKB-SubCell"/>
</dbReference>
<dbReference type="SUPFAM" id="SSF48464">
    <property type="entry name" value="ENTH/VHS domain"/>
    <property type="match status" value="1"/>
</dbReference>
<organism evidence="11 12">
    <name type="scientific">Vigna unguiculata</name>
    <name type="common">Cowpea</name>
    <dbReference type="NCBI Taxonomy" id="3917"/>
    <lineage>
        <taxon>Eukaryota</taxon>
        <taxon>Viridiplantae</taxon>
        <taxon>Streptophyta</taxon>
        <taxon>Embryophyta</taxon>
        <taxon>Tracheophyta</taxon>
        <taxon>Spermatophyta</taxon>
        <taxon>Magnoliopsida</taxon>
        <taxon>eudicotyledons</taxon>
        <taxon>Gunneridae</taxon>
        <taxon>Pentapetalae</taxon>
        <taxon>rosids</taxon>
        <taxon>fabids</taxon>
        <taxon>Fabales</taxon>
        <taxon>Fabaceae</taxon>
        <taxon>Papilionoideae</taxon>
        <taxon>50 kb inversion clade</taxon>
        <taxon>NPAAA clade</taxon>
        <taxon>indigoferoid/millettioid clade</taxon>
        <taxon>Phaseoleae</taxon>
        <taxon>Vigna</taxon>
    </lineage>
</organism>
<keyword evidence="6" id="KW-0472">Membrane</keyword>
<evidence type="ECO:0000256" key="9">
    <source>
        <dbReference type="SAM" id="MobiDB-lite"/>
    </source>
</evidence>
<dbReference type="FunFam" id="1.25.40.90:FF:000005">
    <property type="entry name" value="Clathrin assembly protein AP180"/>
    <property type="match status" value="1"/>
</dbReference>
<keyword evidence="4" id="KW-0254">Endocytosis</keyword>
<dbReference type="Gene3D" id="1.25.40.90">
    <property type="match status" value="1"/>
</dbReference>
<dbReference type="PROSITE" id="PS50942">
    <property type="entry name" value="ENTH"/>
    <property type="match status" value="1"/>
</dbReference>
<evidence type="ECO:0000256" key="8">
    <source>
        <dbReference type="ARBA" id="ARBA00023329"/>
    </source>
</evidence>
<evidence type="ECO:0000256" key="2">
    <source>
        <dbReference type="ARBA" id="ARBA00004555"/>
    </source>
</evidence>
<sequence>MGTFRTLRKAYGALKDSTKVGLAKVNSEYKDLDIAIVKATSHVEYPPKERHVRKIFYATSAHQPRADVAYCIHTLARRLAKTRNWIVAVKTLIVIHRILREGDPTFKEDLINYARRGRFLQISNFKDDSSPQAWDCSAWVRTYALFLEERLECFRILKYDIEADRLSKASPVKAKGHSRTRSLTKEGLLEQLPALQQLLYRLVACQPEGLAVSSYLIQYALALVLKESFKIYCALNDGIINLVDVFFDMPKYDAIKALHIYKRASQQADTLAEFYEYCKRLDLARNFQFPILRQPPASFLATMEEYVKEAPFNTSNRLEFHENDQSPKKEAEPKESEEAKTTEKPDEEEKGEEQVREDEPEPKEKEVELPPLISTDSTDDLLGLTEINPKARELEESNALALAIVPAEGNNSSNLALADTNGTSGWELALVTTPSNHTSQAPDRRMAGGFDPLLLDSLYEDEKARRQLQLRNAGYGYGEMDTHNPFNHHNQQDPFAMSNNIAPPANVQMAFMAQQQQQRQMMFQQHQQHNMMMAPYQYPQTQYHQQMPVMGSSNPFADPLPVPIHGYNSMNHQGNYNLI</sequence>
<dbReference type="FunFam" id="1.20.58.150:FF:000003">
    <property type="entry name" value="Putative clathrin assembly protein"/>
    <property type="match status" value="1"/>
</dbReference>
<dbReference type="GO" id="GO:0005545">
    <property type="term" value="F:1-phosphatidylinositol binding"/>
    <property type="evidence" value="ECO:0007669"/>
    <property type="project" value="InterPro"/>
</dbReference>
<dbReference type="InterPro" id="IPR045192">
    <property type="entry name" value="AP180-like"/>
</dbReference>
<dbReference type="Gene3D" id="1.20.58.150">
    <property type="entry name" value="ANTH domain"/>
    <property type="match status" value="1"/>
</dbReference>
<dbReference type="InterPro" id="IPR011417">
    <property type="entry name" value="ANTH_dom"/>
</dbReference>
<evidence type="ECO:0000256" key="5">
    <source>
        <dbReference type="ARBA" id="ARBA00023034"/>
    </source>
</evidence>
<evidence type="ECO:0000256" key="1">
    <source>
        <dbReference type="ARBA" id="ARBA00004132"/>
    </source>
</evidence>